<proteinExistence type="predicted"/>
<evidence type="ECO:0000313" key="3">
    <source>
        <dbReference type="Proteomes" id="UP000813461"/>
    </source>
</evidence>
<dbReference type="EMBL" id="JAGMVJ010000008">
    <property type="protein sequence ID" value="KAH7088007.1"/>
    <property type="molecule type" value="Genomic_DNA"/>
</dbReference>
<dbReference type="Gene3D" id="3.10.450.50">
    <property type="match status" value="1"/>
</dbReference>
<dbReference type="AlphaFoldDB" id="A0A8K0R752"/>
<evidence type="ECO:0000259" key="1">
    <source>
        <dbReference type="Pfam" id="PF13577"/>
    </source>
</evidence>
<dbReference type="Pfam" id="PF13577">
    <property type="entry name" value="SnoaL_4"/>
    <property type="match status" value="1"/>
</dbReference>
<dbReference type="Proteomes" id="UP000813461">
    <property type="component" value="Unassembled WGS sequence"/>
</dbReference>
<protein>
    <recommendedName>
        <fullName evidence="1">SnoaL-like domain-containing protein</fullName>
    </recommendedName>
</protein>
<dbReference type="OrthoDB" id="4796015at2759"/>
<dbReference type="SUPFAM" id="SSF54427">
    <property type="entry name" value="NTF2-like"/>
    <property type="match status" value="1"/>
</dbReference>
<dbReference type="InterPro" id="IPR037401">
    <property type="entry name" value="SnoaL-like"/>
</dbReference>
<feature type="domain" description="SnoaL-like" evidence="1">
    <location>
        <begin position="9"/>
        <end position="128"/>
    </location>
</feature>
<sequence length="193" mass="22547">MLTDSQLQELYDKQKLHENLMLYARGIDRFDAELIKSTYWPDATDDHGGFVGSGSGWADFGCTWREKVYNCNHHVSNVLIELDGNRAKRESMYLNVVNGKEPAVSWAHGGRYRDLCEKRDGEWRVLNRVVVWDWCEHLPRVGGWELCAVPEKTNWGNFFPDDPIYQDWTKRSPTDFPRPIEEFFARYNKAPEG</sequence>
<reference evidence="2" key="1">
    <citation type="journal article" date="2021" name="Nat. Commun.">
        <title>Genetic determinants of endophytism in the Arabidopsis root mycobiome.</title>
        <authorList>
            <person name="Mesny F."/>
            <person name="Miyauchi S."/>
            <person name="Thiergart T."/>
            <person name="Pickel B."/>
            <person name="Atanasova L."/>
            <person name="Karlsson M."/>
            <person name="Huettel B."/>
            <person name="Barry K.W."/>
            <person name="Haridas S."/>
            <person name="Chen C."/>
            <person name="Bauer D."/>
            <person name="Andreopoulos W."/>
            <person name="Pangilinan J."/>
            <person name="LaButti K."/>
            <person name="Riley R."/>
            <person name="Lipzen A."/>
            <person name="Clum A."/>
            <person name="Drula E."/>
            <person name="Henrissat B."/>
            <person name="Kohler A."/>
            <person name="Grigoriev I.V."/>
            <person name="Martin F.M."/>
            <person name="Hacquard S."/>
        </authorList>
    </citation>
    <scope>NUCLEOTIDE SEQUENCE</scope>
    <source>
        <strain evidence="2">MPI-SDFR-AT-0120</strain>
    </source>
</reference>
<dbReference type="CDD" id="cd00531">
    <property type="entry name" value="NTF2_like"/>
    <property type="match status" value="1"/>
</dbReference>
<evidence type="ECO:0000313" key="2">
    <source>
        <dbReference type="EMBL" id="KAH7088007.1"/>
    </source>
</evidence>
<gene>
    <name evidence="2" type="ORF">FB567DRAFT_620318</name>
</gene>
<name>A0A8K0R752_9PLEO</name>
<dbReference type="InterPro" id="IPR032710">
    <property type="entry name" value="NTF2-like_dom_sf"/>
</dbReference>
<organism evidence="2 3">
    <name type="scientific">Paraphoma chrysanthemicola</name>
    <dbReference type="NCBI Taxonomy" id="798071"/>
    <lineage>
        <taxon>Eukaryota</taxon>
        <taxon>Fungi</taxon>
        <taxon>Dikarya</taxon>
        <taxon>Ascomycota</taxon>
        <taxon>Pezizomycotina</taxon>
        <taxon>Dothideomycetes</taxon>
        <taxon>Pleosporomycetidae</taxon>
        <taxon>Pleosporales</taxon>
        <taxon>Pleosporineae</taxon>
        <taxon>Phaeosphaeriaceae</taxon>
        <taxon>Paraphoma</taxon>
    </lineage>
</organism>
<accession>A0A8K0R752</accession>
<comment type="caution">
    <text evidence="2">The sequence shown here is derived from an EMBL/GenBank/DDBJ whole genome shotgun (WGS) entry which is preliminary data.</text>
</comment>
<keyword evidence="3" id="KW-1185">Reference proteome</keyword>